<organism evidence="1 2">
    <name type="scientific">Serratia entomophila</name>
    <dbReference type="NCBI Taxonomy" id="42906"/>
    <lineage>
        <taxon>Bacteria</taxon>
        <taxon>Pseudomonadati</taxon>
        <taxon>Pseudomonadota</taxon>
        <taxon>Gammaproteobacteria</taxon>
        <taxon>Enterobacterales</taxon>
        <taxon>Yersiniaceae</taxon>
        <taxon>Serratia</taxon>
    </lineage>
</organism>
<gene>
    <name evidence="1" type="ORF">KFQ06_03465</name>
</gene>
<sequence length="58" mass="6258">MAEKPLTSIRARGIIMIPGTGNNDLDDDKKEIFFALPLDAELDGPILFATAVADRGQD</sequence>
<name>A0ABY5CTW9_9GAMM</name>
<evidence type="ECO:0000313" key="1">
    <source>
        <dbReference type="EMBL" id="USV01603.1"/>
    </source>
</evidence>
<proteinExistence type="predicted"/>
<keyword evidence="2" id="KW-1185">Reference proteome</keyword>
<dbReference type="Proteomes" id="UP001056873">
    <property type="component" value="Chromosome"/>
</dbReference>
<evidence type="ECO:0000313" key="2">
    <source>
        <dbReference type="Proteomes" id="UP001056873"/>
    </source>
</evidence>
<dbReference type="RefSeq" id="WP_252961396.1">
    <property type="nucleotide sequence ID" value="NZ_CAMIPD010000003.1"/>
</dbReference>
<dbReference type="EMBL" id="CP074347">
    <property type="protein sequence ID" value="USV01603.1"/>
    <property type="molecule type" value="Genomic_DNA"/>
</dbReference>
<protein>
    <submittedName>
        <fullName evidence="1">Uncharacterized protein</fullName>
    </submittedName>
</protein>
<reference evidence="1" key="1">
    <citation type="journal article" date="2022" name="BMC Genomics">
        <title>Genome sequence of the entomopathogenic Serratia entomophila isolate 626 and characterisation of the species specific itaconate degradation pathway.</title>
        <authorList>
            <person name="Vaughan A.L."/>
            <person name="Altermann E."/>
            <person name="Glare T.R."/>
            <person name="Hurst M.R.H."/>
        </authorList>
    </citation>
    <scope>NUCLEOTIDE SEQUENCE</scope>
    <source>
        <strain evidence="1">626</strain>
    </source>
</reference>
<accession>A0ABY5CTW9</accession>